<protein>
    <recommendedName>
        <fullName evidence="6">Pseudouridylate synthase RPUSD4, mitochondrial</fullName>
    </recommendedName>
    <alternativeName>
        <fullName evidence="7">RNA pseudouridylate synthase domain-containing protein 4</fullName>
    </alternativeName>
</protein>
<evidence type="ECO:0000313" key="10">
    <source>
        <dbReference type="Proteomes" id="UP000749559"/>
    </source>
</evidence>
<proteinExistence type="inferred from homology"/>
<evidence type="ECO:0000256" key="5">
    <source>
        <dbReference type="ARBA" id="ARBA00036943"/>
    </source>
</evidence>
<evidence type="ECO:0000313" key="9">
    <source>
        <dbReference type="EMBL" id="CAH1800485.1"/>
    </source>
</evidence>
<dbReference type="GO" id="GO:0003723">
    <property type="term" value="F:RNA binding"/>
    <property type="evidence" value="ECO:0007669"/>
    <property type="project" value="InterPro"/>
</dbReference>
<keyword evidence="10" id="KW-1185">Reference proteome</keyword>
<dbReference type="Pfam" id="PF00849">
    <property type="entry name" value="PseudoU_synth_2"/>
    <property type="match status" value="1"/>
</dbReference>
<comment type="catalytic activity">
    <reaction evidence="5">
        <text>a uridine in tRNA = a pseudouridine in tRNA</text>
        <dbReference type="Rhea" id="RHEA:54572"/>
        <dbReference type="Rhea" id="RHEA-COMP:13339"/>
        <dbReference type="Rhea" id="RHEA-COMP:13934"/>
        <dbReference type="ChEBI" id="CHEBI:65314"/>
        <dbReference type="ChEBI" id="CHEBI:65315"/>
    </reaction>
</comment>
<dbReference type="GO" id="GO:0009982">
    <property type="term" value="F:pseudouridine synthase activity"/>
    <property type="evidence" value="ECO:0007669"/>
    <property type="project" value="InterPro"/>
</dbReference>
<dbReference type="PANTHER" id="PTHR21600">
    <property type="entry name" value="MITOCHONDRIAL RNA PSEUDOURIDINE SYNTHASE"/>
    <property type="match status" value="1"/>
</dbReference>
<dbReference type="CDD" id="cd02869">
    <property type="entry name" value="PseudoU_synth_RluA_like"/>
    <property type="match status" value="1"/>
</dbReference>
<evidence type="ECO:0000256" key="1">
    <source>
        <dbReference type="ARBA" id="ARBA00001166"/>
    </source>
</evidence>
<name>A0A8J1UYB9_OWEFU</name>
<dbReference type="GO" id="GO:0001522">
    <property type="term" value="P:pseudouridine synthesis"/>
    <property type="evidence" value="ECO:0007669"/>
    <property type="project" value="InterPro"/>
</dbReference>
<dbReference type="EMBL" id="CAIIXF020000012">
    <property type="protein sequence ID" value="CAH1800485.1"/>
    <property type="molecule type" value="Genomic_DNA"/>
</dbReference>
<dbReference type="AlphaFoldDB" id="A0A8J1UYB9"/>
<evidence type="ECO:0000256" key="4">
    <source>
        <dbReference type="ARBA" id="ARBA00023235"/>
    </source>
</evidence>
<dbReference type="OrthoDB" id="418349at2759"/>
<accession>A0A8J1UYB9</accession>
<feature type="compositionally biased region" description="Basic and acidic residues" evidence="8">
    <location>
        <begin position="348"/>
        <end position="364"/>
    </location>
</feature>
<dbReference type="Gene3D" id="3.30.2350.10">
    <property type="entry name" value="Pseudouridine synthase"/>
    <property type="match status" value="1"/>
</dbReference>
<feature type="region of interest" description="Disordered" evidence="8">
    <location>
        <begin position="348"/>
        <end position="392"/>
    </location>
</feature>
<keyword evidence="4" id="KW-0413">Isomerase</keyword>
<feature type="region of interest" description="Disordered" evidence="8">
    <location>
        <begin position="190"/>
        <end position="251"/>
    </location>
</feature>
<dbReference type="InterPro" id="IPR006145">
    <property type="entry name" value="PsdUridine_synth_RsuA/RluA"/>
</dbReference>
<dbReference type="InterPro" id="IPR020103">
    <property type="entry name" value="PsdUridine_synth_cat_dom_sf"/>
</dbReference>
<reference evidence="9" key="1">
    <citation type="submission" date="2022-03" db="EMBL/GenBank/DDBJ databases">
        <authorList>
            <person name="Martin C."/>
        </authorList>
    </citation>
    <scope>NUCLEOTIDE SEQUENCE</scope>
</reference>
<comment type="similarity">
    <text evidence="3">Belongs to the pseudouridine synthase RluA family.</text>
</comment>
<comment type="catalytic activity">
    <reaction evidence="2">
        <text>uridine in 5S rRNA = pseudouridine in 5S rRNA</text>
        <dbReference type="Rhea" id="RHEA:47036"/>
        <dbReference type="Rhea" id="RHEA-COMP:11730"/>
        <dbReference type="Rhea" id="RHEA-COMP:11731"/>
        <dbReference type="ChEBI" id="CHEBI:65314"/>
        <dbReference type="ChEBI" id="CHEBI:65315"/>
    </reaction>
</comment>
<dbReference type="Proteomes" id="UP000749559">
    <property type="component" value="Unassembled WGS sequence"/>
</dbReference>
<evidence type="ECO:0000256" key="2">
    <source>
        <dbReference type="ARBA" id="ARBA00001896"/>
    </source>
</evidence>
<dbReference type="InterPro" id="IPR050188">
    <property type="entry name" value="RluA_PseudoU_synthase"/>
</dbReference>
<evidence type="ECO:0000256" key="3">
    <source>
        <dbReference type="ARBA" id="ARBA00010876"/>
    </source>
</evidence>
<dbReference type="PANTHER" id="PTHR21600:SF83">
    <property type="entry name" value="PSEUDOURIDYLATE SYNTHASE RPUSD4, MITOCHONDRIAL"/>
    <property type="match status" value="1"/>
</dbReference>
<evidence type="ECO:0000256" key="8">
    <source>
        <dbReference type="SAM" id="MobiDB-lite"/>
    </source>
</evidence>
<evidence type="ECO:0000256" key="7">
    <source>
        <dbReference type="ARBA" id="ARBA00041563"/>
    </source>
</evidence>
<evidence type="ECO:0000256" key="6">
    <source>
        <dbReference type="ARBA" id="ARBA00039953"/>
    </source>
</evidence>
<comment type="caution">
    <text evidence="9">The sequence shown here is derived from an EMBL/GenBank/DDBJ whole genome shotgun (WGS) entry which is preliminary data.</text>
</comment>
<comment type="catalytic activity">
    <reaction evidence="1">
        <text>a uridine in mRNA = a pseudouridine in mRNA</text>
        <dbReference type="Rhea" id="RHEA:56644"/>
        <dbReference type="Rhea" id="RHEA-COMP:14658"/>
        <dbReference type="Rhea" id="RHEA-COMP:14659"/>
        <dbReference type="ChEBI" id="CHEBI:65314"/>
        <dbReference type="ChEBI" id="CHEBI:65315"/>
    </reaction>
</comment>
<dbReference type="SUPFAM" id="SSF55120">
    <property type="entry name" value="Pseudouridine synthase"/>
    <property type="match status" value="1"/>
</dbReference>
<sequence>MSAPMFGRVSSRIFYNSPILYKNHLFGRIKHTEQIVNCYNTCNDGKVEFIEHSESNNVEVEKKSENFKSDVKKNNKASKRGRRKKSIVALTEKYNLKENSEESEKVVFAPFGVIRMDSNNKPKTKRHDETKHEHLSGYIDQTSSKDFYGIQNYEKDVLRNDFWNTRELTEFEEHASQSKSPNQLIGSKAEITTGSKGSQGETTRLSQTSEIPSQRTHDNNAIKPSTIDQSKDDHALNYFDVNTDPNSKAKEMPTMSAVDKEQSNYFDQLLIPEGLEQSEKLTPDHKIQTPKAENCAGEKEQGNLNYFDELLLPDKNVLNEGNAYDLETMKHEYIRNDGLNVVKERENAVHEKDNNKQESLDKTDVGSAMKTKNKSLKTKQNDRRSDVATQVESGEENIFIDNSIEVKPKNQEQVIQHDQKSNAFEEALKIRRELKNQRSIEAKRLKEEVENEIGTREGPKAKFSGPVDSKGFRLLTNQVVDFSNTPSAMIAALLHKNILYQDDNLLVIDKPYGLSCKGNSQGPNVEKALPELSRLCHMKSSKSSLQIVHSQDTTVTGIIILTKNHEALTYLKGLKQSGEIVRKYWLLTKGIPSPLEGVIDIPMKKVEIDGAYRMALQPERTEQTIPLVKRSRNEIHRAVTRYAVLDSNKESALVECQPVTDVLHQIRCHMAFGLNTPILGDHRYSHISRIAPQRLYGETLQSLGIRQAKVRHLALHLHATSVVLPHFLGGKNIFIKCLLPKHFATNMKRLKISPNKKS</sequence>
<gene>
    <name evidence="9" type="ORF">OFUS_LOCUS24363</name>
</gene>
<organism evidence="9 10">
    <name type="scientific">Owenia fusiformis</name>
    <name type="common">Polychaete worm</name>
    <dbReference type="NCBI Taxonomy" id="6347"/>
    <lineage>
        <taxon>Eukaryota</taxon>
        <taxon>Metazoa</taxon>
        <taxon>Spiralia</taxon>
        <taxon>Lophotrochozoa</taxon>
        <taxon>Annelida</taxon>
        <taxon>Polychaeta</taxon>
        <taxon>Sedentaria</taxon>
        <taxon>Canalipalpata</taxon>
        <taxon>Sabellida</taxon>
        <taxon>Oweniida</taxon>
        <taxon>Oweniidae</taxon>
        <taxon>Owenia</taxon>
    </lineage>
</organism>
<feature type="compositionally biased region" description="Polar residues" evidence="8">
    <location>
        <begin position="190"/>
        <end position="214"/>
    </location>
</feature>